<name>A0A9X9QGL4_BLUGR</name>
<accession>A0A9X9QGL4</accession>
<dbReference type="GO" id="GO:0004540">
    <property type="term" value="F:RNA nuclease activity"/>
    <property type="evidence" value="ECO:0007669"/>
    <property type="project" value="InterPro"/>
</dbReference>
<keyword evidence="3" id="KW-0732">Signal</keyword>
<evidence type="ECO:0000313" key="5">
    <source>
        <dbReference type="Proteomes" id="UP000324639"/>
    </source>
</evidence>
<dbReference type="AlphaFoldDB" id="A0A9X9QGL4"/>
<feature type="chain" id="PRO_5040927658" evidence="3">
    <location>
        <begin position="21"/>
        <end position="411"/>
    </location>
</feature>
<dbReference type="InterPro" id="IPR016191">
    <property type="entry name" value="Ribonuclease/ribotoxin"/>
</dbReference>
<keyword evidence="1" id="KW-0540">Nuclease</keyword>
<reference evidence="4 5" key="1">
    <citation type="submission" date="2018-08" db="EMBL/GenBank/DDBJ databases">
        <authorList>
            <person name="Muller C M."/>
        </authorList>
    </citation>
    <scope>NUCLEOTIDE SEQUENCE [LARGE SCALE GENOMIC DNA]</scope>
</reference>
<proteinExistence type="predicted"/>
<dbReference type="GO" id="GO:0003723">
    <property type="term" value="F:RNA binding"/>
    <property type="evidence" value="ECO:0007669"/>
    <property type="project" value="InterPro"/>
</dbReference>
<sequence>MWINFSVTLAVSWLILQITCDDILDSDMYLPDGMNGFVCDLEFYPIEHVREVAKRGIEIFLSEKKVGKFPKTFEDTRLFNVKSDILLSWPIMSSGAFYSRNPGKVRLIMNTRGQIMGIIMITSGRQQQRFRFNKCSPVRRSLEESNEEQILLNEYWSIAYASFGYSCGMDFFPVSMVNKILGRDAKIYYEQRLSGKHKLASLKEYKGDQFSGVNLYWYPMHQKISNTLTSGPPGKFRIVFDLSNGEFKGILNIEEGKKCVLVWNLSSIPPNKIYISSSNLNLERVPDSYWPQTCFGHKFKSKTIWLYLEFALKHWMQTFNEIEPKVTRTKQKLIHFWQVRPEEANNDSSDHIFAIGHNIKSDTYNLYLVETQKLRMGKYEQCLQFSSHEIRRLQKFIGDRHNSDESYSPGR</sequence>
<dbReference type="GO" id="GO:0016787">
    <property type="term" value="F:hydrolase activity"/>
    <property type="evidence" value="ECO:0007669"/>
    <property type="project" value="UniProtKB-KW"/>
</dbReference>
<dbReference type="Gene3D" id="3.10.450.30">
    <property type="entry name" value="Microbial ribonucleases"/>
    <property type="match status" value="1"/>
</dbReference>
<evidence type="ECO:0000256" key="3">
    <source>
        <dbReference type="SAM" id="SignalP"/>
    </source>
</evidence>
<keyword evidence="5" id="KW-1185">Reference proteome</keyword>
<gene>
    <name evidence="4" type="ORF">BGT96224V316_LOCUS7791</name>
</gene>
<evidence type="ECO:0000256" key="1">
    <source>
        <dbReference type="ARBA" id="ARBA00022722"/>
    </source>
</evidence>
<protein>
    <submittedName>
        <fullName evidence="4">BgtE-6051</fullName>
    </submittedName>
</protein>
<feature type="signal peptide" evidence="3">
    <location>
        <begin position="1"/>
        <end position="20"/>
    </location>
</feature>
<organism evidence="4 5">
    <name type="scientific">Blumeria graminis f. sp. tritici</name>
    <dbReference type="NCBI Taxonomy" id="62690"/>
    <lineage>
        <taxon>Eukaryota</taxon>
        <taxon>Fungi</taxon>
        <taxon>Dikarya</taxon>
        <taxon>Ascomycota</taxon>
        <taxon>Pezizomycotina</taxon>
        <taxon>Leotiomycetes</taxon>
        <taxon>Erysiphales</taxon>
        <taxon>Erysiphaceae</taxon>
        <taxon>Blumeria</taxon>
    </lineage>
</organism>
<evidence type="ECO:0000313" key="4">
    <source>
        <dbReference type="EMBL" id="VDB94632.1"/>
    </source>
</evidence>
<keyword evidence="2" id="KW-0378">Hydrolase</keyword>
<dbReference type="Proteomes" id="UP000324639">
    <property type="component" value="Chromosome Bgt_-10"/>
</dbReference>
<dbReference type="SUPFAM" id="SSF53933">
    <property type="entry name" value="Microbial ribonucleases"/>
    <property type="match status" value="1"/>
</dbReference>
<evidence type="ECO:0000256" key="2">
    <source>
        <dbReference type="ARBA" id="ARBA00022801"/>
    </source>
</evidence>
<dbReference type="EMBL" id="LR026993">
    <property type="protein sequence ID" value="VDB94632.1"/>
    <property type="molecule type" value="Genomic_DNA"/>
</dbReference>